<gene>
    <name evidence="1" type="ORF">EVAR_22443_1</name>
</gene>
<reference evidence="1 2" key="1">
    <citation type="journal article" date="2019" name="Commun. Biol.">
        <title>The bagworm genome reveals a unique fibroin gene that provides high tensile strength.</title>
        <authorList>
            <person name="Kono N."/>
            <person name="Nakamura H."/>
            <person name="Ohtoshi R."/>
            <person name="Tomita M."/>
            <person name="Numata K."/>
            <person name="Arakawa K."/>
        </authorList>
    </citation>
    <scope>NUCLEOTIDE SEQUENCE [LARGE SCALE GENOMIC DNA]</scope>
</reference>
<protein>
    <submittedName>
        <fullName evidence="1">Uncharacterized protein</fullName>
    </submittedName>
</protein>
<proteinExistence type="predicted"/>
<keyword evidence="2" id="KW-1185">Reference proteome</keyword>
<accession>A0A4C1VBS8</accession>
<dbReference type="AlphaFoldDB" id="A0A4C1VBS8"/>
<name>A0A4C1VBS8_EUMVA</name>
<sequence>MYVPSTTTIAARPQLLPHGHRTNSDFSVFGYEVGFALGSFDNSLIISFDPEYAFGKKGGFMLSDHSVWCAAGCGALRLAAIHAIFRIS</sequence>
<comment type="caution">
    <text evidence="1">The sequence shown here is derived from an EMBL/GenBank/DDBJ whole genome shotgun (WGS) entry which is preliminary data.</text>
</comment>
<organism evidence="1 2">
    <name type="scientific">Eumeta variegata</name>
    <name type="common">Bagworm moth</name>
    <name type="synonym">Eumeta japonica</name>
    <dbReference type="NCBI Taxonomy" id="151549"/>
    <lineage>
        <taxon>Eukaryota</taxon>
        <taxon>Metazoa</taxon>
        <taxon>Ecdysozoa</taxon>
        <taxon>Arthropoda</taxon>
        <taxon>Hexapoda</taxon>
        <taxon>Insecta</taxon>
        <taxon>Pterygota</taxon>
        <taxon>Neoptera</taxon>
        <taxon>Endopterygota</taxon>
        <taxon>Lepidoptera</taxon>
        <taxon>Glossata</taxon>
        <taxon>Ditrysia</taxon>
        <taxon>Tineoidea</taxon>
        <taxon>Psychidae</taxon>
        <taxon>Oiketicinae</taxon>
        <taxon>Eumeta</taxon>
    </lineage>
</organism>
<dbReference type="EMBL" id="BGZK01000317">
    <property type="protein sequence ID" value="GBP36311.1"/>
    <property type="molecule type" value="Genomic_DNA"/>
</dbReference>
<dbReference type="Proteomes" id="UP000299102">
    <property type="component" value="Unassembled WGS sequence"/>
</dbReference>
<evidence type="ECO:0000313" key="1">
    <source>
        <dbReference type="EMBL" id="GBP36311.1"/>
    </source>
</evidence>
<evidence type="ECO:0000313" key="2">
    <source>
        <dbReference type="Proteomes" id="UP000299102"/>
    </source>
</evidence>